<sequence>MGKKHGLGRSLVKQVGSIPLERSGRHIVGSHNAEDWSRLPVHSVTEQTGLDEFFSIAKLANQDFKARKILAFYVMFSEKKNVRFLTPSEITGIPSVSDRSRISEVQKLPKWSTEMSADALDNLEKEEFLKWRRTLALLEEKDGIVLTPFERNLEFWRQLWRVVERSDVVVQVVDARQPLLYYSDDLETYIREVDSNKSSIVLVNKSDFLTYEQRCLWSVYFKNVGINAIFWSAVLASQQTIENSSSNVIKHCDIPTTTVSETSLKSESSCEETETESDTDSEASTVTVCNETNEKGFDTECTTQISNRLNFRKSNFSDCIVDIKETDEIISVVASSSVKSDVDTEITIQSYSRDDEAELVGVEKLIDLLTTKFSPRNRQSEDPLTVGFIGYPNVGKSSTLNAILGHKKVPVSVTPGKTKHFQTIYVRSDLILCDCPGLVMPSFAYSRADLVVAGILSIDGMRDYLSPIGLVCERIPRCILETMYGINLPQSQNTQMNDGSSCILTPHELLAAHAFMHGFMTAKGNPNYDRSARIILKDYVKGKLLYCHPPPSITNPIDFQSVGRDNGLPCGVGYFSDKPKADRFLKRLDEKQKKTSNECVDEVITEFDWLAFKQGQNAREHIKSHKQLPILRSNVEKSKIDCNDDEVSSNASWSTVASSETVSNLSCISSGATQIIFEDSAVKKPWRLLSSSETVSNLSCISSGATQIIFEDSAVKKPWRLLSHAKHLNSVHSTAVSNQTGAIISVKNHKKRKEKLRRVYRYLDEHERT</sequence>
<evidence type="ECO:0000256" key="1">
    <source>
        <dbReference type="ARBA" id="ARBA00022490"/>
    </source>
</evidence>
<dbReference type="GO" id="GO:0005829">
    <property type="term" value="C:cytosol"/>
    <property type="evidence" value="ECO:0007669"/>
    <property type="project" value="TreeGrafter"/>
</dbReference>
<evidence type="ECO:0000256" key="6">
    <source>
        <dbReference type="SAM" id="MobiDB-lite"/>
    </source>
</evidence>
<dbReference type="Pfam" id="PF01926">
    <property type="entry name" value="MMR_HSR1"/>
    <property type="match status" value="1"/>
</dbReference>
<dbReference type="EMBL" id="JALJAT010000002">
    <property type="protein sequence ID" value="KAK4473689.1"/>
    <property type="molecule type" value="Genomic_DNA"/>
</dbReference>
<dbReference type="GO" id="GO:0000054">
    <property type="term" value="P:ribosomal subunit export from nucleus"/>
    <property type="evidence" value="ECO:0007669"/>
    <property type="project" value="TreeGrafter"/>
</dbReference>
<dbReference type="Gene3D" id="3.40.50.300">
    <property type="entry name" value="P-loop containing nucleotide triphosphate hydrolases"/>
    <property type="match status" value="1"/>
</dbReference>
<evidence type="ECO:0000256" key="2">
    <source>
        <dbReference type="ARBA" id="ARBA00022741"/>
    </source>
</evidence>
<dbReference type="SUPFAM" id="SSF52540">
    <property type="entry name" value="P-loop containing nucleoside triphosphate hydrolases"/>
    <property type="match status" value="1"/>
</dbReference>
<dbReference type="PANTHER" id="PTHR45709:SF2">
    <property type="entry name" value="LARGE SUBUNIT GTPASE 1 HOMOLOG"/>
    <property type="match status" value="1"/>
</dbReference>
<feature type="region of interest" description="Disordered" evidence="6">
    <location>
        <begin position="263"/>
        <end position="285"/>
    </location>
</feature>
<proteinExistence type="predicted"/>
<dbReference type="GO" id="GO:0003924">
    <property type="term" value="F:GTPase activity"/>
    <property type="evidence" value="ECO:0007669"/>
    <property type="project" value="InterPro"/>
</dbReference>
<evidence type="ECO:0000256" key="4">
    <source>
        <dbReference type="ARBA" id="ARBA00023134"/>
    </source>
</evidence>
<evidence type="ECO:0000256" key="5">
    <source>
        <dbReference type="ARBA" id="ARBA00040145"/>
    </source>
</evidence>
<feature type="compositionally biased region" description="Acidic residues" evidence="6">
    <location>
        <begin position="269"/>
        <end position="281"/>
    </location>
</feature>
<name>A0AAE1ZHJ2_SCHME</name>
<reference evidence="8" key="1">
    <citation type="submission" date="2022-04" db="EMBL/GenBank/DDBJ databases">
        <authorList>
            <person name="Xu L."/>
            <person name="Lv Z."/>
        </authorList>
    </citation>
    <scope>NUCLEOTIDE SEQUENCE</scope>
    <source>
        <strain evidence="8">LV_2022a</strain>
    </source>
</reference>
<evidence type="ECO:0000256" key="3">
    <source>
        <dbReference type="ARBA" id="ARBA00022801"/>
    </source>
</evidence>
<dbReference type="Proteomes" id="UP001292079">
    <property type="component" value="Unassembled WGS sequence"/>
</dbReference>
<dbReference type="InterPro" id="IPR027417">
    <property type="entry name" value="P-loop_NTPase"/>
</dbReference>
<gene>
    <name evidence="8" type="ORF">MN116_003037</name>
</gene>
<feature type="domain" description="G" evidence="7">
    <location>
        <begin position="385"/>
        <end position="440"/>
    </location>
</feature>
<keyword evidence="4" id="KW-0342">GTP-binding</keyword>
<dbReference type="InterPro" id="IPR043358">
    <property type="entry name" value="GNL1-like"/>
</dbReference>
<protein>
    <recommendedName>
        <fullName evidence="5">Large subunit GTPase 1 homolog</fullName>
    </recommendedName>
</protein>
<reference evidence="8" key="2">
    <citation type="journal article" date="2023" name="Infect Dis Poverty">
        <title>Chromosome-scale genome of the human blood fluke Schistosoma mekongi and its implications for public health.</title>
        <authorList>
            <person name="Zhou M."/>
            <person name="Xu L."/>
            <person name="Xu D."/>
            <person name="Chen W."/>
            <person name="Khan J."/>
            <person name="Hu Y."/>
            <person name="Huang H."/>
            <person name="Wei H."/>
            <person name="Zhang Y."/>
            <person name="Chusongsang P."/>
            <person name="Tanasarnprasert K."/>
            <person name="Hu X."/>
            <person name="Limpanont Y."/>
            <person name="Lv Z."/>
        </authorList>
    </citation>
    <scope>NUCLEOTIDE SEQUENCE</scope>
    <source>
        <strain evidence="8">LV_2022a</strain>
    </source>
</reference>
<accession>A0AAE1ZHJ2</accession>
<dbReference type="CDD" id="cd01857">
    <property type="entry name" value="HSR1_MMR1"/>
    <property type="match status" value="1"/>
</dbReference>
<organism evidence="8 9">
    <name type="scientific">Schistosoma mekongi</name>
    <name type="common">Parasitic worm</name>
    <dbReference type="NCBI Taxonomy" id="38744"/>
    <lineage>
        <taxon>Eukaryota</taxon>
        <taxon>Metazoa</taxon>
        <taxon>Spiralia</taxon>
        <taxon>Lophotrochozoa</taxon>
        <taxon>Platyhelminthes</taxon>
        <taxon>Trematoda</taxon>
        <taxon>Digenea</taxon>
        <taxon>Strigeidida</taxon>
        <taxon>Schistosomatoidea</taxon>
        <taxon>Schistosomatidae</taxon>
        <taxon>Schistosoma</taxon>
    </lineage>
</organism>
<keyword evidence="2" id="KW-0547">Nucleotide-binding</keyword>
<dbReference type="InterPro" id="IPR006073">
    <property type="entry name" value="GTP-bd"/>
</dbReference>
<evidence type="ECO:0000259" key="7">
    <source>
        <dbReference type="Pfam" id="PF01926"/>
    </source>
</evidence>
<evidence type="ECO:0000313" key="9">
    <source>
        <dbReference type="Proteomes" id="UP001292079"/>
    </source>
</evidence>
<keyword evidence="9" id="KW-1185">Reference proteome</keyword>
<comment type="caution">
    <text evidence="8">The sequence shown here is derived from an EMBL/GenBank/DDBJ whole genome shotgun (WGS) entry which is preliminary data.</text>
</comment>
<dbReference type="AlphaFoldDB" id="A0AAE1ZHJ2"/>
<evidence type="ECO:0000313" key="8">
    <source>
        <dbReference type="EMBL" id="KAK4473689.1"/>
    </source>
</evidence>
<keyword evidence="3" id="KW-0378">Hydrolase</keyword>
<keyword evidence="1" id="KW-0963">Cytoplasm</keyword>
<dbReference type="GO" id="GO:0005525">
    <property type="term" value="F:GTP binding"/>
    <property type="evidence" value="ECO:0007669"/>
    <property type="project" value="UniProtKB-KW"/>
</dbReference>
<dbReference type="PANTHER" id="PTHR45709">
    <property type="entry name" value="LARGE SUBUNIT GTPASE 1 HOMOLOG-RELATED"/>
    <property type="match status" value="1"/>
</dbReference>